<dbReference type="InterPro" id="IPR050485">
    <property type="entry name" value="Proline_metab_enzyme"/>
</dbReference>
<dbReference type="Gene3D" id="3.40.605.10">
    <property type="entry name" value="Aldehyde Dehydrogenase, Chain A, domain 1"/>
    <property type="match status" value="1"/>
</dbReference>
<evidence type="ECO:0000256" key="6">
    <source>
        <dbReference type="ARBA" id="ARBA00048142"/>
    </source>
</evidence>
<keyword evidence="4 9" id="KW-0520">NAD</keyword>
<dbReference type="Proteomes" id="UP000738349">
    <property type="component" value="Unassembled WGS sequence"/>
</dbReference>
<keyword evidence="3 8" id="KW-0560">Oxidoreductase</keyword>
<comment type="pathway">
    <text evidence="1 9">Amino-acid degradation; L-proline degradation into L-glutamate; L-glutamate from L-proline: step 2/2.</text>
</comment>
<evidence type="ECO:0000256" key="7">
    <source>
        <dbReference type="PROSITE-ProRule" id="PRU10007"/>
    </source>
</evidence>
<protein>
    <recommendedName>
        <fullName evidence="9 10">Multifunctional fusion protein</fullName>
    </recommendedName>
    <domain>
        <recommendedName>
            <fullName evidence="10">Delta-1-pyrroline-5-carboxylate dehydrogenase</fullName>
            <shortName evidence="10">P5C dehydrogenase</shortName>
        </recommendedName>
        <alternativeName>
            <fullName evidence="9">L-glutamate gamma-semialdehyde dehydrogenase</fullName>
        </alternativeName>
    </domain>
    <domain>
        <recommendedName>
            <fullName evidence="9">L-glutamate gamma-semialdehyde dehydrogenase</fullName>
            <ecNumber evidence="9">1.2.1.88</ecNumber>
        </recommendedName>
    </domain>
</protein>
<dbReference type="InterPro" id="IPR005931">
    <property type="entry name" value="P5CDH/ALDH4A1"/>
</dbReference>
<dbReference type="InterPro" id="IPR016161">
    <property type="entry name" value="Ald_DH/histidinol_DH"/>
</dbReference>
<dbReference type="NCBIfam" id="TIGR01236">
    <property type="entry name" value="D1pyr5carbox1"/>
    <property type="match status" value="1"/>
</dbReference>
<evidence type="ECO:0000313" key="12">
    <source>
        <dbReference type="EMBL" id="KAH7136403.1"/>
    </source>
</evidence>
<accession>A0A9P9EFB3</accession>
<dbReference type="InterPro" id="IPR015590">
    <property type="entry name" value="Aldehyde_DH_dom"/>
</dbReference>
<dbReference type="InterPro" id="IPR016163">
    <property type="entry name" value="Ald_DH_C"/>
</dbReference>
<dbReference type="InterPro" id="IPR029510">
    <property type="entry name" value="Ald_DH_CS_GLU"/>
</dbReference>
<dbReference type="GO" id="GO:0005759">
    <property type="term" value="C:mitochondrial matrix"/>
    <property type="evidence" value="ECO:0007669"/>
    <property type="project" value="TreeGrafter"/>
</dbReference>
<dbReference type="Pfam" id="PF00171">
    <property type="entry name" value="Aldedh"/>
    <property type="match status" value="1"/>
</dbReference>
<evidence type="ECO:0000256" key="10">
    <source>
        <dbReference type="RuleBase" id="RU366030"/>
    </source>
</evidence>
<dbReference type="AlphaFoldDB" id="A0A9P9EFB3"/>
<evidence type="ECO:0000256" key="3">
    <source>
        <dbReference type="ARBA" id="ARBA00023002"/>
    </source>
</evidence>
<comment type="caution">
    <text evidence="12">The sequence shown here is derived from an EMBL/GenBank/DDBJ whole genome shotgun (WGS) entry which is preliminary data.</text>
</comment>
<evidence type="ECO:0000259" key="11">
    <source>
        <dbReference type="Pfam" id="PF00171"/>
    </source>
</evidence>
<name>A0A9P9EFB3_9HYPO</name>
<dbReference type="EMBL" id="JAGMUV010000013">
    <property type="protein sequence ID" value="KAH7136403.1"/>
    <property type="molecule type" value="Genomic_DNA"/>
</dbReference>
<gene>
    <name evidence="12" type="ORF">EDB81DRAFT_725287</name>
</gene>
<evidence type="ECO:0000256" key="9">
    <source>
        <dbReference type="RuleBase" id="RU366016"/>
    </source>
</evidence>
<dbReference type="EC" id="1.2.1.88" evidence="9"/>
<comment type="similarity">
    <text evidence="2 8">Belongs to the aldehyde dehydrogenase family.</text>
</comment>
<dbReference type="InterPro" id="IPR016162">
    <property type="entry name" value="Ald_DH_N"/>
</dbReference>
<evidence type="ECO:0000256" key="4">
    <source>
        <dbReference type="ARBA" id="ARBA00023027"/>
    </source>
</evidence>
<organism evidence="12 13">
    <name type="scientific">Dactylonectria macrodidyma</name>
    <dbReference type="NCBI Taxonomy" id="307937"/>
    <lineage>
        <taxon>Eukaryota</taxon>
        <taxon>Fungi</taxon>
        <taxon>Dikarya</taxon>
        <taxon>Ascomycota</taxon>
        <taxon>Pezizomycotina</taxon>
        <taxon>Sordariomycetes</taxon>
        <taxon>Hypocreomycetidae</taxon>
        <taxon>Hypocreales</taxon>
        <taxon>Nectriaceae</taxon>
        <taxon>Dactylonectria</taxon>
    </lineage>
</organism>
<evidence type="ECO:0000256" key="8">
    <source>
        <dbReference type="RuleBase" id="RU003345"/>
    </source>
</evidence>
<dbReference type="GO" id="GO:0010133">
    <property type="term" value="P:L-proline catabolic process to L-glutamate"/>
    <property type="evidence" value="ECO:0007669"/>
    <property type="project" value="UniProtKB-UniRule"/>
</dbReference>
<dbReference type="PROSITE" id="PS00070">
    <property type="entry name" value="ALDEHYDE_DEHYDR_CYS"/>
    <property type="match status" value="1"/>
</dbReference>
<feature type="active site" evidence="7">
    <location>
        <position position="325"/>
    </location>
</feature>
<dbReference type="SUPFAM" id="SSF53720">
    <property type="entry name" value="ALDH-like"/>
    <property type="match status" value="1"/>
</dbReference>
<feature type="domain" description="Aldehyde dehydrogenase" evidence="11">
    <location>
        <begin position="83"/>
        <end position="557"/>
    </location>
</feature>
<dbReference type="PANTHER" id="PTHR42862:SF1">
    <property type="entry name" value="DELTA-1-PYRROLINE-5-CARBOXYLATE DEHYDROGENASE 2, ISOFORM A-RELATED"/>
    <property type="match status" value="1"/>
</dbReference>
<evidence type="ECO:0000256" key="1">
    <source>
        <dbReference type="ARBA" id="ARBA00004786"/>
    </source>
</evidence>
<keyword evidence="13" id="KW-1185">Reference proteome</keyword>
<dbReference type="FunFam" id="3.40.605.10:FF:000006">
    <property type="entry name" value="1-pyrroline-5-carboxylate dehydrogenase"/>
    <property type="match status" value="1"/>
</dbReference>
<evidence type="ECO:0000256" key="2">
    <source>
        <dbReference type="ARBA" id="ARBA00009986"/>
    </source>
</evidence>
<evidence type="ECO:0000313" key="13">
    <source>
        <dbReference type="Proteomes" id="UP000738349"/>
    </source>
</evidence>
<dbReference type="FunFam" id="3.40.309.10:FF:000005">
    <property type="entry name" value="1-pyrroline-5-carboxylate dehydrogenase 1"/>
    <property type="match status" value="1"/>
</dbReference>
<reference evidence="12" key="1">
    <citation type="journal article" date="2021" name="Nat. Commun.">
        <title>Genetic determinants of endophytism in the Arabidopsis root mycobiome.</title>
        <authorList>
            <person name="Mesny F."/>
            <person name="Miyauchi S."/>
            <person name="Thiergart T."/>
            <person name="Pickel B."/>
            <person name="Atanasova L."/>
            <person name="Karlsson M."/>
            <person name="Huettel B."/>
            <person name="Barry K.W."/>
            <person name="Haridas S."/>
            <person name="Chen C."/>
            <person name="Bauer D."/>
            <person name="Andreopoulos W."/>
            <person name="Pangilinan J."/>
            <person name="LaButti K."/>
            <person name="Riley R."/>
            <person name="Lipzen A."/>
            <person name="Clum A."/>
            <person name="Drula E."/>
            <person name="Henrissat B."/>
            <person name="Kohler A."/>
            <person name="Grigoriev I.V."/>
            <person name="Martin F.M."/>
            <person name="Hacquard S."/>
        </authorList>
    </citation>
    <scope>NUCLEOTIDE SEQUENCE</scope>
    <source>
        <strain evidence="12">MPI-CAGE-AT-0147</strain>
    </source>
</reference>
<dbReference type="InterPro" id="IPR016160">
    <property type="entry name" value="Ald_DH_CS_CYS"/>
</dbReference>
<proteinExistence type="inferred from homology"/>
<sequence length="574" mass="62765">MRSANMKLPRRFARVNARFGAGQTSRAIATAGVYRAPGPFNEANRHFARASPEREHLLSALQQLRTQLPVTVPNVISGKSRTTSDTLETHMPSEQAQVFAQYSATSPREVTEAIDAALAAKQEWQDMSFSNRAAIFLRAADLVTGKYRDELLAATMLGQGKNAWQAEIDAAAELADFYRFNVSFAQQIYETQPTLTAPGQAGRTDWRPLEGFVYAVSPFNFTAIGGNLVSAPAIMGNVVIWKPSPHSAYASYLVYKILLEAGLPPNVIQFVNGDAEQITNTVFKDPRFSALHFTGSSNVFRSLYRKAADGVADNVYRDYPRLVGETSGKNFHLVHSSADISSAVKHTIRAAFEYAGQKCSACSRLYLPASQADRFLDELKTELDGVKVGAPEEFENFYGPVIHRGSFDKVTKVIDRANADKGLERVYGGSYDGSNGLFIQPTVYLAKSLDHQLFGEELFGPVLAVHVYEDADFDQLLGKIDQQGGGFALTGAIFASDRKVVQQAEDKLRYSAGNFYVNCKTTGAVIGQQSFGGGRSSGTNDKAGSANLLMRFTSPRTLKEEFGPLESVLYPSNL</sequence>
<dbReference type="Gene3D" id="3.40.309.10">
    <property type="entry name" value="Aldehyde Dehydrogenase, Chain A, domain 2"/>
    <property type="match status" value="1"/>
</dbReference>
<evidence type="ECO:0000256" key="5">
    <source>
        <dbReference type="ARBA" id="ARBA00023062"/>
    </source>
</evidence>
<dbReference type="PANTHER" id="PTHR42862">
    <property type="entry name" value="DELTA-1-PYRROLINE-5-CARBOXYLATE DEHYDROGENASE 1, ISOFORM A-RELATED"/>
    <property type="match status" value="1"/>
</dbReference>
<dbReference type="OrthoDB" id="5322683at2759"/>
<comment type="catalytic activity">
    <reaction evidence="6 9">
        <text>L-glutamate 5-semialdehyde + NAD(+) + H2O = L-glutamate + NADH + 2 H(+)</text>
        <dbReference type="Rhea" id="RHEA:30235"/>
        <dbReference type="ChEBI" id="CHEBI:15377"/>
        <dbReference type="ChEBI" id="CHEBI:15378"/>
        <dbReference type="ChEBI" id="CHEBI:29985"/>
        <dbReference type="ChEBI" id="CHEBI:57540"/>
        <dbReference type="ChEBI" id="CHEBI:57945"/>
        <dbReference type="ChEBI" id="CHEBI:58066"/>
        <dbReference type="EC" id="1.2.1.88"/>
    </reaction>
</comment>
<dbReference type="PROSITE" id="PS00687">
    <property type="entry name" value="ALDEHYDE_DEHYDR_GLU"/>
    <property type="match status" value="1"/>
</dbReference>
<keyword evidence="5 9" id="KW-0642">Proline metabolism</keyword>
<dbReference type="GO" id="GO:0003842">
    <property type="term" value="F:L-glutamate gamma-semialdehyde dehydrogenase activity"/>
    <property type="evidence" value="ECO:0007669"/>
    <property type="project" value="UniProtKB-UniRule"/>
</dbReference>